<accession>A0ABT6M374</accession>
<dbReference type="Proteomes" id="UP001160499">
    <property type="component" value="Unassembled WGS sequence"/>
</dbReference>
<protein>
    <recommendedName>
        <fullName evidence="3">LmbU</fullName>
    </recommendedName>
</protein>
<proteinExistence type="predicted"/>
<comment type="caution">
    <text evidence="1">The sequence shown here is derived from an EMBL/GenBank/DDBJ whole genome shotgun (WGS) entry which is preliminary data.</text>
</comment>
<dbReference type="RefSeq" id="WP_280883190.1">
    <property type="nucleotide sequence ID" value="NZ_JARXVH010000037.1"/>
</dbReference>
<evidence type="ECO:0000313" key="1">
    <source>
        <dbReference type="EMBL" id="MDH6222580.1"/>
    </source>
</evidence>
<organism evidence="1 2">
    <name type="scientific">Streptomyces pseudovenezuelae</name>
    <dbReference type="NCBI Taxonomy" id="67350"/>
    <lineage>
        <taxon>Bacteria</taxon>
        <taxon>Bacillati</taxon>
        <taxon>Actinomycetota</taxon>
        <taxon>Actinomycetes</taxon>
        <taxon>Kitasatosporales</taxon>
        <taxon>Streptomycetaceae</taxon>
        <taxon>Streptomyces</taxon>
        <taxon>Streptomyces aurantiacus group</taxon>
    </lineage>
</organism>
<sequence length="216" mass="24743">MAGEAARRSGRPTEPVVGDQEHVTLDVRAATRRTALMLSPGLPLAQWAHLGRQMFVVTDSSAWWLGDWLIYGRREYRDRYRRALTESGLDYQTLRNYAWVAGKFEPSRRRARLSFQHHAEVAGSPADEQDEWLTRAERGGWSRNELRRQVRAHRQADRTLLHPLVRLQVPSDRRVRWQQAAEAAGLDLLDWIVSRLDEAAGELEQSDPLADADIGI</sequence>
<reference evidence="1 2" key="1">
    <citation type="submission" date="2023-04" db="EMBL/GenBank/DDBJ databases">
        <title>Forest soil microbial communities from Buena Vista Peninsula, Colon Province, Panama.</title>
        <authorList>
            <person name="Bouskill N."/>
        </authorList>
    </citation>
    <scope>NUCLEOTIDE SEQUENCE [LARGE SCALE GENOMIC DNA]</scope>
    <source>
        <strain evidence="1 2">GGS1</strain>
    </source>
</reference>
<evidence type="ECO:0000313" key="2">
    <source>
        <dbReference type="Proteomes" id="UP001160499"/>
    </source>
</evidence>
<name>A0ABT6M374_9ACTN</name>
<dbReference type="EMBL" id="JARXVH010000037">
    <property type="protein sequence ID" value="MDH6222580.1"/>
    <property type="molecule type" value="Genomic_DNA"/>
</dbReference>
<dbReference type="InterPro" id="IPR049735">
    <property type="entry name" value="NovE/LmbU-like"/>
</dbReference>
<evidence type="ECO:0008006" key="3">
    <source>
        <dbReference type="Google" id="ProtNLM"/>
    </source>
</evidence>
<dbReference type="NCBIfam" id="NF038070">
    <property type="entry name" value="LmbU_fam_TF"/>
    <property type="match status" value="1"/>
</dbReference>
<gene>
    <name evidence="1" type="ORF">M2283_009931</name>
</gene>
<keyword evidence="2" id="KW-1185">Reference proteome</keyword>